<dbReference type="EMBL" id="QMIE01000006">
    <property type="protein sequence ID" value="TVM17637.1"/>
    <property type="molecule type" value="Genomic_DNA"/>
</dbReference>
<gene>
    <name evidence="7" type="ORF">DPQ33_08325</name>
</gene>
<dbReference type="InterPro" id="IPR028082">
    <property type="entry name" value="Peripla_BP_I"/>
</dbReference>
<dbReference type="InterPro" id="IPR028081">
    <property type="entry name" value="Leu-bd"/>
</dbReference>
<protein>
    <submittedName>
        <fullName evidence="7">Branched-chain amino acid ABC transporter substrate-binding protein</fullName>
    </submittedName>
</protein>
<dbReference type="InterPro" id="IPR000709">
    <property type="entry name" value="Leu_Ile_Val-bd"/>
</dbReference>
<dbReference type="RefSeq" id="WP_144302755.1">
    <property type="nucleotide sequence ID" value="NZ_QMIE01000006.1"/>
</dbReference>
<dbReference type="AlphaFoldDB" id="A0A7M3MF51"/>
<comment type="caution">
    <text evidence="7">The sequence shown here is derived from an EMBL/GenBank/DDBJ whole genome shotgun (WGS) entry which is preliminary data.</text>
</comment>
<evidence type="ECO:0000256" key="2">
    <source>
        <dbReference type="ARBA" id="ARBA00022448"/>
    </source>
</evidence>
<feature type="domain" description="Leucine-binding protein" evidence="6">
    <location>
        <begin position="26"/>
        <end position="347"/>
    </location>
</feature>
<proteinExistence type="inferred from homology"/>
<comment type="similarity">
    <text evidence="1">Belongs to the leucine-binding protein family.</text>
</comment>
<name>A0A7M3MF51_9BACT</name>
<dbReference type="GO" id="GO:0006865">
    <property type="term" value="P:amino acid transport"/>
    <property type="evidence" value="ECO:0007669"/>
    <property type="project" value="UniProtKB-KW"/>
</dbReference>
<dbReference type="Gene3D" id="3.40.50.2300">
    <property type="match status" value="2"/>
</dbReference>
<evidence type="ECO:0000313" key="7">
    <source>
        <dbReference type="EMBL" id="TVM17637.1"/>
    </source>
</evidence>
<dbReference type="Proteomes" id="UP000448292">
    <property type="component" value="Unassembled WGS sequence"/>
</dbReference>
<organism evidence="7 8">
    <name type="scientific">Oceanidesulfovibrio indonesiensis</name>
    <dbReference type="NCBI Taxonomy" id="54767"/>
    <lineage>
        <taxon>Bacteria</taxon>
        <taxon>Pseudomonadati</taxon>
        <taxon>Thermodesulfobacteriota</taxon>
        <taxon>Desulfovibrionia</taxon>
        <taxon>Desulfovibrionales</taxon>
        <taxon>Desulfovibrionaceae</taxon>
        <taxon>Oceanidesulfovibrio</taxon>
    </lineage>
</organism>
<feature type="signal peptide" evidence="5">
    <location>
        <begin position="1"/>
        <end position="21"/>
    </location>
</feature>
<dbReference type="PANTHER" id="PTHR47151:SF2">
    <property type="entry name" value="AMINO ACID BINDING PROTEIN"/>
    <property type="match status" value="1"/>
</dbReference>
<accession>A0A7M3MF51</accession>
<reference evidence="7 8" key="1">
    <citation type="submission" date="2018-06" db="EMBL/GenBank/DDBJ databases">
        <title>Complete genome of Desulfovibrio indonesiensis P37SLT.</title>
        <authorList>
            <person name="Crispim J.S."/>
            <person name="Vidigal P.M.P."/>
            <person name="Silva L.C.F."/>
            <person name="Laguardia C.N."/>
            <person name="Araujo L.C."/>
            <person name="Dias R.S."/>
            <person name="Sousa M.P."/>
            <person name="Paula S.O."/>
            <person name="Silva C."/>
        </authorList>
    </citation>
    <scope>NUCLEOTIDE SEQUENCE [LARGE SCALE GENOMIC DNA]</scope>
    <source>
        <strain evidence="7 8">P37SLT</strain>
    </source>
</reference>
<keyword evidence="4" id="KW-0029">Amino-acid transport</keyword>
<feature type="chain" id="PRO_5029545284" evidence="5">
    <location>
        <begin position="22"/>
        <end position="375"/>
    </location>
</feature>
<keyword evidence="2" id="KW-0813">Transport</keyword>
<evidence type="ECO:0000313" key="8">
    <source>
        <dbReference type="Proteomes" id="UP000448292"/>
    </source>
</evidence>
<evidence type="ECO:0000259" key="6">
    <source>
        <dbReference type="Pfam" id="PF13458"/>
    </source>
</evidence>
<keyword evidence="3 5" id="KW-0732">Signal</keyword>
<evidence type="ECO:0000256" key="3">
    <source>
        <dbReference type="ARBA" id="ARBA00022729"/>
    </source>
</evidence>
<dbReference type="SUPFAM" id="SSF53822">
    <property type="entry name" value="Periplasmic binding protein-like I"/>
    <property type="match status" value="1"/>
</dbReference>
<sequence>MKRILCLTLTLGLLFAFTAGAKAEVLKIGSLSPLTGPYAADGNDIANGVRAAIKVIKDEGGIEGYEDIVVLAQDSACDPRQAMAAANKLINEGVPGVIGAYCSSATMPSSEALMEEDIIMITPASTNEKITERGLEYMFRMCGRDDDQSKAAVKFMTDHLDAKTIFIVDDKTTYSQGLADNVRKLAEEAGLEVIAHDHVNQGDKDFSAVLTKIKRANPDVFYMSLQNSSSGALMLIQARRAGIEAAIVAQDAVYHPQLIQNAKEAADGVYLTFGFIDEEKPAFKKFKDAYAEFGEPGAYSGYSYDAAYILLSAIKNAGTTDAAAVKAEIMKMDYEGATKHVKFMENGDSGSNYVIRVIKDGEYVNYWDPNTGELY</sequence>
<dbReference type="PANTHER" id="PTHR47151">
    <property type="entry name" value="LEU/ILE/VAL-BINDING ABC TRANSPORTER SUBUNIT"/>
    <property type="match status" value="1"/>
</dbReference>
<evidence type="ECO:0000256" key="4">
    <source>
        <dbReference type="ARBA" id="ARBA00022970"/>
    </source>
</evidence>
<evidence type="ECO:0000256" key="5">
    <source>
        <dbReference type="SAM" id="SignalP"/>
    </source>
</evidence>
<dbReference type="OrthoDB" id="9772589at2"/>
<dbReference type="Pfam" id="PF13458">
    <property type="entry name" value="Peripla_BP_6"/>
    <property type="match status" value="1"/>
</dbReference>
<evidence type="ECO:0000256" key="1">
    <source>
        <dbReference type="ARBA" id="ARBA00010062"/>
    </source>
</evidence>
<keyword evidence="8" id="KW-1185">Reference proteome</keyword>
<dbReference type="CDD" id="cd06342">
    <property type="entry name" value="PBP1_ABC_LIVBP-like"/>
    <property type="match status" value="1"/>
</dbReference>
<dbReference type="PRINTS" id="PR00337">
    <property type="entry name" value="LEUILEVALBP"/>
</dbReference>